<feature type="chain" id="PRO_5004311097" description="Neuroendocrine convertase 2" evidence="20">
    <location>
        <begin position="18"/>
        <end position="642"/>
    </location>
</feature>
<evidence type="ECO:0000256" key="20">
    <source>
        <dbReference type="SAM" id="SignalP"/>
    </source>
</evidence>
<dbReference type="InterPro" id="IPR015500">
    <property type="entry name" value="Peptidase_S8_subtilisin-rel"/>
</dbReference>
<keyword evidence="5" id="KW-0165">Cleavage on pair of basic residues</keyword>
<comment type="catalytic activity">
    <reaction evidence="12">
        <text>Release of protein hormones and neuropeptides from their precursors, generally by hydrolysis of -Lys-Arg-|- bonds.</text>
        <dbReference type="EC" id="3.4.21.94"/>
    </reaction>
</comment>
<evidence type="ECO:0000256" key="11">
    <source>
        <dbReference type="ARBA" id="ARBA00023180"/>
    </source>
</evidence>
<evidence type="ECO:0000256" key="19">
    <source>
        <dbReference type="PROSITE-ProRule" id="PRU01240"/>
    </source>
</evidence>
<dbReference type="MEROPS" id="S08.073"/>
<dbReference type="Gene3D" id="2.60.120.260">
    <property type="entry name" value="Galactose-binding domain-like"/>
    <property type="match status" value="1"/>
</dbReference>
<keyword evidence="8 19" id="KW-0720">Serine protease</keyword>
<keyword evidence="3" id="KW-0964">Secreted</keyword>
<evidence type="ECO:0000256" key="9">
    <source>
        <dbReference type="ARBA" id="ARBA00023145"/>
    </source>
</evidence>
<evidence type="ECO:0000256" key="15">
    <source>
        <dbReference type="ARBA" id="ARBA00039626"/>
    </source>
</evidence>
<reference evidence="22" key="1">
    <citation type="submission" date="2002-06" db="EMBL/GenBank/DDBJ databases">
        <title>ascidian prohormone convertase 2.</title>
        <authorList>
            <person name="Kawahara G."/>
            <person name="Kikuyama S."/>
        </authorList>
    </citation>
    <scope>NUCLEOTIDE SEQUENCE</scope>
</reference>
<keyword evidence="6 20" id="KW-0732">Signal</keyword>
<feature type="domain" description="P/Homo B" evidence="21">
    <location>
        <begin position="480"/>
        <end position="615"/>
    </location>
</feature>
<comment type="subcellular location">
    <subcellularLocation>
        <location evidence="1">Secreted</location>
    </subcellularLocation>
</comment>
<evidence type="ECO:0000256" key="13">
    <source>
        <dbReference type="ARBA" id="ARBA00037494"/>
    </source>
</evidence>
<dbReference type="GO" id="GO:0004252">
    <property type="term" value="F:serine-type endopeptidase activity"/>
    <property type="evidence" value="ECO:0007669"/>
    <property type="project" value="UniProtKB-UniRule"/>
</dbReference>
<dbReference type="PROSITE" id="PS51892">
    <property type="entry name" value="SUBTILASE"/>
    <property type="match status" value="1"/>
</dbReference>
<dbReference type="InterPro" id="IPR034182">
    <property type="entry name" value="Kexin/furin"/>
</dbReference>
<dbReference type="InterPro" id="IPR000209">
    <property type="entry name" value="Peptidase_S8/S53_dom"/>
</dbReference>
<dbReference type="Pfam" id="PF01483">
    <property type="entry name" value="P_proprotein"/>
    <property type="match status" value="1"/>
</dbReference>
<dbReference type="Gene3D" id="3.30.70.850">
    <property type="entry name" value="Peptidase S8, pro-domain"/>
    <property type="match status" value="1"/>
</dbReference>
<feature type="active site" description="Charge relay system" evidence="18 19">
    <location>
        <position position="186"/>
    </location>
</feature>
<dbReference type="PRINTS" id="PR00723">
    <property type="entry name" value="SUBTILISIN"/>
</dbReference>
<keyword evidence="9" id="KW-0865">Zymogen</keyword>
<dbReference type="PROSITE" id="PS00138">
    <property type="entry name" value="SUBTILASE_SER"/>
    <property type="match status" value="1"/>
</dbReference>
<dbReference type="GO" id="GO:0016020">
    <property type="term" value="C:membrane"/>
    <property type="evidence" value="ECO:0007669"/>
    <property type="project" value="TreeGrafter"/>
</dbReference>
<dbReference type="SUPFAM" id="SSF54897">
    <property type="entry name" value="Protease propeptides/inhibitors"/>
    <property type="match status" value="1"/>
</dbReference>
<evidence type="ECO:0000256" key="12">
    <source>
        <dbReference type="ARBA" id="ARBA00036323"/>
    </source>
</evidence>
<dbReference type="PROSITE" id="PS00137">
    <property type="entry name" value="SUBTILASE_HIS"/>
    <property type="match status" value="1"/>
</dbReference>
<feature type="active site" description="Charge relay system" evidence="18 19">
    <location>
        <position position="227"/>
    </location>
</feature>
<keyword evidence="10" id="KW-1015">Disulfide bond</keyword>
<keyword evidence="4 19" id="KW-0645">Protease</keyword>
<evidence type="ECO:0000256" key="10">
    <source>
        <dbReference type="ARBA" id="ARBA00023157"/>
    </source>
</evidence>
<dbReference type="PANTHER" id="PTHR42884:SF13">
    <property type="entry name" value="NEUROENDOCRINE CONVERTASE 2"/>
    <property type="match status" value="1"/>
</dbReference>
<dbReference type="InterPro" id="IPR036852">
    <property type="entry name" value="Peptidase_S8/S53_dom_sf"/>
</dbReference>
<dbReference type="Gene3D" id="3.40.50.200">
    <property type="entry name" value="Peptidase S8/S53 domain"/>
    <property type="match status" value="1"/>
</dbReference>
<dbReference type="SUPFAM" id="SSF49785">
    <property type="entry name" value="Galactose-binding domain-like"/>
    <property type="match status" value="1"/>
</dbReference>
<dbReference type="PROSITE" id="PS51829">
    <property type="entry name" value="P_HOMO_B"/>
    <property type="match status" value="1"/>
</dbReference>
<dbReference type="InterPro" id="IPR032815">
    <property type="entry name" value="S8_pro-domain"/>
</dbReference>
<evidence type="ECO:0000256" key="17">
    <source>
        <dbReference type="ARBA" id="ARBA00042708"/>
    </source>
</evidence>
<dbReference type="InterPro" id="IPR008979">
    <property type="entry name" value="Galactose-bd-like_sf"/>
</dbReference>
<gene>
    <name evidence="22" type="primary">asPC2</name>
</gene>
<sequence length="642" mass="70801">MARLLCILFVLATYSISSSPTLWNDKTIVADSSRGSGLASAAEVFTNDFIIKLKPDVEKKYGDELARELEFINHGQIPTSDELYHFQHNQVKSVAPSPSFEHLLRLQLNPKVESVYQVKGYDNRLKRGYKPKLLSHRYKGMDPLYPDQWYLKNTGQAGGIPGLDLNIREAWDLGYTGKGVVVAIMDDGIDYLHPDLRDNYIKEASYDFSSNDPYPYPRYTVDWYNSHGTRCAGEVVGKADNGICGVGVAYNAKVAGIRMLDQPYMTDLVEAKSMSHKPDLIDIYSASWGPTDDGKTVDGPRRLTLQAIVHGVNKGRHGLGSIYVWASGDGGAYDDCNCDGYASSMWTISINSAVNNGETAIYDESCSSTLASTFSNSGEPIPGAGVATTDLYGNCTLHHSGTSAAAPEAAGVYALALEANPSLTWRDVQHLTVLTSTRNLLTDALHQWQTNGAGFSFNHLFGFGVLNAGNMVKMAKKWKTVPARYRCEAGRTTKQYIIPTDEVLVLEIETAACEGGNNIKYLEHVQAVLTLDSTRRGDVTINMTSPMNTNSILLRKRPRDDDNSQGFTRWPFMTTHAWGENPKGIWTLRIAFSGNMPQQGILRECRLILHGTQEAPYADEIVSSDELKLAAITEMEKEEASI</sequence>
<evidence type="ECO:0000256" key="18">
    <source>
        <dbReference type="PIRSR" id="PIRSR615500-1"/>
    </source>
</evidence>
<evidence type="ECO:0000256" key="3">
    <source>
        <dbReference type="ARBA" id="ARBA00022525"/>
    </source>
</evidence>
<organism evidence="22">
    <name type="scientific">Halocynthia roretzi</name>
    <name type="common">Sea squirt</name>
    <name type="synonym">Cynthia roretzi</name>
    <dbReference type="NCBI Taxonomy" id="7729"/>
    <lineage>
        <taxon>Eukaryota</taxon>
        <taxon>Metazoa</taxon>
        <taxon>Chordata</taxon>
        <taxon>Tunicata</taxon>
        <taxon>Ascidiacea</taxon>
        <taxon>Stolidobranchia</taxon>
        <taxon>Pyuridae</taxon>
        <taxon>Halocynthia</taxon>
    </lineage>
</organism>
<proteinExistence type="evidence at transcript level"/>
<feature type="signal peptide" evidence="20">
    <location>
        <begin position="1"/>
        <end position="17"/>
    </location>
</feature>
<dbReference type="Pfam" id="PF00082">
    <property type="entry name" value="Peptidase_S8"/>
    <property type="match status" value="1"/>
</dbReference>
<protein>
    <recommendedName>
        <fullName evidence="15">Neuroendocrine convertase 2</fullName>
        <ecNumber evidence="14">3.4.21.94</ecNumber>
    </recommendedName>
    <alternativeName>
        <fullName evidence="17">Prohormone convertase 2</fullName>
    </alternativeName>
    <alternativeName>
        <fullName evidence="16">Proprotein convertase 2</fullName>
    </alternativeName>
</protein>
<dbReference type="FunFam" id="2.60.120.260:FF:000020">
    <property type="entry name" value="neuroendocrine convertase 2"/>
    <property type="match status" value="1"/>
</dbReference>
<dbReference type="GO" id="GO:0005615">
    <property type="term" value="C:extracellular space"/>
    <property type="evidence" value="ECO:0007669"/>
    <property type="project" value="TreeGrafter"/>
</dbReference>
<evidence type="ECO:0000256" key="4">
    <source>
        <dbReference type="ARBA" id="ARBA00022670"/>
    </source>
</evidence>
<dbReference type="InterPro" id="IPR023828">
    <property type="entry name" value="Peptidase_S8_Ser-AS"/>
</dbReference>
<dbReference type="FunFam" id="3.40.50.200:FF:000021">
    <property type="entry name" value="Proprotein convertase subtilisin/kexin type 5a"/>
    <property type="match status" value="1"/>
</dbReference>
<dbReference type="InterPro" id="IPR022398">
    <property type="entry name" value="Peptidase_S8_His-AS"/>
</dbReference>
<dbReference type="InterPro" id="IPR038466">
    <property type="entry name" value="S8_pro-domain_sf"/>
</dbReference>
<dbReference type="EMBL" id="AB086187">
    <property type="protein sequence ID" value="BAC05491.1"/>
    <property type="molecule type" value="mRNA"/>
</dbReference>
<evidence type="ECO:0000256" key="6">
    <source>
        <dbReference type="ARBA" id="ARBA00022729"/>
    </source>
</evidence>
<feature type="active site" description="Charge relay system" evidence="18 19">
    <location>
        <position position="403"/>
    </location>
</feature>
<dbReference type="EC" id="3.4.21.94" evidence="14"/>
<comment type="similarity">
    <text evidence="2">Belongs to the peptidase S8 family. Furin subfamily.</text>
</comment>
<evidence type="ECO:0000256" key="1">
    <source>
        <dbReference type="ARBA" id="ARBA00004613"/>
    </source>
</evidence>
<dbReference type="GO" id="GO:0043005">
    <property type="term" value="C:neuron projection"/>
    <property type="evidence" value="ECO:0007669"/>
    <property type="project" value="TreeGrafter"/>
</dbReference>
<evidence type="ECO:0000256" key="2">
    <source>
        <dbReference type="ARBA" id="ARBA00005325"/>
    </source>
</evidence>
<dbReference type="InterPro" id="IPR023827">
    <property type="entry name" value="Peptidase_S8_Asp-AS"/>
</dbReference>
<evidence type="ECO:0000256" key="5">
    <source>
        <dbReference type="ARBA" id="ARBA00022685"/>
    </source>
</evidence>
<evidence type="ECO:0000256" key="7">
    <source>
        <dbReference type="ARBA" id="ARBA00022801"/>
    </source>
</evidence>
<dbReference type="PANTHER" id="PTHR42884">
    <property type="entry name" value="PROPROTEIN CONVERTASE SUBTILISIN/KEXIN-RELATED"/>
    <property type="match status" value="1"/>
</dbReference>
<keyword evidence="7 19" id="KW-0378">Hydrolase</keyword>
<evidence type="ECO:0000256" key="16">
    <source>
        <dbReference type="ARBA" id="ARBA00042083"/>
    </source>
</evidence>
<dbReference type="AlphaFoldDB" id="Q8MXZ6"/>
<evidence type="ECO:0000313" key="22">
    <source>
        <dbReference type="EMBL" id="BAC05491.1"/>
    </source>
</evidence>
<dbReference type="CDD" id="cd04059">
    <property type="entry name" value="Peptidases_S8_Protein_convertases_Kexins_Furin-like"/>
    <property type="match status" value="1"/>
</dbReference>
<dbReference type="Pfam" id="PF16470">
    <property type="entry name" value="S8_pro-domain"/>
    <property type="match status" value="1"/>
</dbReference>
<accession>Q8MXZ6</accession>
<dbReference type="PROSITE" id="PS00136">
    <property type="entry name" value="SUBTILASE_ASP"/>
    <property type="match status" value="1"/>
</dbReference>
<dbReference type="InterPro" id="IPR002884">
    <property type="entry name" value="P_dom"/>
</dbReference>
<dbReference type="SUPFAM" id="SSF52743">
    <property type="entry name" value="Subtilisin-like"/>
    <property type="match status" value="1"/>
</dbReference>
<evidence type="ECO:0000256" key="8">
    <source>
        <dbReference type="ARBA" id="ARBA00022825"/>
    </source>
</evidence>
<evidence type="ECO:0000259" key="21">
    <source>
        <dbReference type="PROSITE" id="PS51829"/>
    </source>
</evidence>
<dbReference type="GO" id="GO:0016486">
    <property type="term" value="P:peptide hormone processing"/>
    <property type="evidence" value="ECO:0007669"/>
    <property type="project" value="TreeGrafter"/>
</dbReference>
<evidence type="ECO:0000256" key="14">
    <source>
        <dbReference type="ARBA" id="ARBA00039000"/>
    </source>
</evidence>
<name>Q8MXZ6_HALRO</name>
<comment type="function">
    <text evidence="13">Serine endopeptidase which is involved in the processing of hormone and other protein precursors at sites comprised of pairs of basic amino acid residues. Responsible for the release of glucagon from proglucagon in pancreatic A cells.</text>
</comment>
<keyword evidence="11" id="KW-0325">Glycoprotein</keyword>